<accession>A0ABU1GVM6</accession>
<evidence type="ECO:0000256" key="2">
    <source>
        <dbReference type="SAM" id="Phobius"/>
    </source>
</evidence>
<dbReference type="EMBL" id="JARWAO010000003">
    <property type="protein sequence ID" value="MDR5896064.1"/>
    <property type="molecule type" value="Genomic_DNA"/>
</dbReference>
<feature type="region of interest" description="Disordered" evidence="1">
    <location>
        <begin position="123"/>
        <end position="148"/>
    </location>
</feature>
<evidence type="ECO:0008006" key="5">
    <source>
        <dbReference type="Google" id="ProtNLM"/>
    </source>
</evidence>
<evidence type="ECO:0000256" key="1">
    <source>
        <dbReference type="SAM" id="MobiDB-lite"/>
    </source>
</evidence>
<sequence>MQIVPDPNDKTSSNTSSSRKPACGDSGSGASSSRKALIWVVLGVITLSAAGGFYYQHRQLTETQAQLGALQSALGDSSDTDAENVITRMHAQSKKLEQQASATAQLEQDVEALGAQHKQFASASNVAAAEEHARSERARLEKQNEAQSARIDQYTQTLTTLKHQQGAMVAADTSQRERLERLQDRQKQQSESFNELKADVKRQSGLSKQLEGLERRLNELEKGQKAPDELAQLQKDLAQQKKAMAQLSNQLDAQSSDITALRAANEGPNNEGPNTDLDAIETRLDRLDDSRRQLSGRVAQLITEVNRLQQNN</sequence>
<keyword evidence="2" id="KW-1133">Transmembrane helix</keyword>
<keyword evidence="2" id="KW-0812">Transmembrane</keyword>
<feature type="transmembrane region" description="Helical" evidence="2">
    <location>
        <begin position="36"/>
        <end position="55"/>
    </location>
</feature>
<feature type="compositionally biased region" description="Basic and acidic residues" evidence="1">
    <location>
        <begin position="129"/>
        <end position="144"/>
    </location>
</feature>
<comment type="caution">
    <text evidence="3">The sequence shown here is derived from an EMBL/GenBank/DDBJ whole genome shotgun (WGS) entry which is preliminary data.</text>
</comment>
<feature type="compositionally biased region" description="Polar residues" evidence="1">
    <location>
        <begin position="10"/>
        <end position="19"/>
    </location>
</feature>
<reference evidence="3 4" key="1">
    <citation type="submission" date="2023-04" db="EMBL/GenBank/DDBJ databases">
        <title>A long-awaited taxogenomic arrangement of the family Halomonadaceae.</title>
        <authorList>
            <person name="De La Haba R."/>
            <person name="Chuvochina M."/>
            <person name="Wittouck S."/>
            <person name="Arahal D.R."/>
            <person name="Sanchez-Porro C."/>
            <person name="Hugenholtz P."/>
            <person name="Ventosa A."/>
        </authorList>
    </citation>
    <scope>NUCLEOTIDE SEQUENCE [LARGE SCALE GENOMIC DNA]</scope>
    <source>
        <strain evidence="3 4">DSM 22428</strain>
    </source>
</reference>
<evidence type="ECO:0000313" key="4">
    <source>
        <dbReference type="Proteomes" id="UP001269375"/>
    </source>
</evidence>
<organism evidence="3 4">
    <name type="scientific">Larsenimonas suaedae</name>
    <dbReference type="NCBI Taxonomy" id="1851019"/>
    <lineage>
        <taxon>Bacteria</taxon>
        <taxon>Pseudomonadati</taxon>
        <taxon>Pseudomonadota</taxon>
        <taxon>Gammaproteobacteria</taxon>
        <taxon>Oceanospirillales</taxon>
        <taxon>Halomonadaceae</taxon>
        <taxon>Larsenimonas</taxon>
    </lineage>
</organism>
<dbReference type="RefSeq" id="WP_251590025.1">
    <property type="nucleotide sequence ID" value="NZ_JAMLJI010000001.1"/>
</dbReference>
<feature type="region of interest" description="Disordered" evidence="1">
    <location>
        <begin position="165"/>
        <end position="202"/>
    </location>
</feature>
<feature type="compositionally biased region" description="Basic and acidic residues" evidence="1">
    <location>
        <begin position="174"/>
        <end position="202"/>
    </location>
</feature>
<name>A0ABU1GVM6_9GAMM</name>
<feature type="region of interest" description="Disordered" evidence="1">
    <location>
        <begin position="1"/>
        <end position="31"/>
    </location>
</feature>
<proteinExistence type="predicted"/>
<keyword evidence="2" id="KW-0472">Membrane</keyword>
<dbReference type="Proteomes" id="UP001269375">
    <property type="component" value="Unassembled WGS sequence"/>
</dbReference>
<gene>
    <name evidence="3" type="ORF">QC825_08280</name>
</gene>
<keyword evidence="4" id="KW-1185">Reference proteome</keyword>
<evidence type="ECO:0000313" key="3">
    <source>
        <dbReference type="EMBL" id="MDR5896064.1"/>
    </source>
</evidence>
<protein>
    <recommendedName>
        <fullName evidence="5">Chromosome partitioning protein ParA</fullName>
    </recommendedName>
</protein>